<gene>
    <name evidence="6" type="ORF">SAMN04515674_11121</name>
</gene>
<dbReference type="Proteomes" id="UP000199306">
    <property type="component" value="Unassembled WGS sequence"/>
</dbReference>
<dbReference type="STRING" id="1079859.SAMN04515674_11121"/>
<keyword evidence="2" id="KW-0805">Transcription regulation</keyword>
<keyword evidence="7" id="KW-1185">Reference proteome</keyword>
<accession>A0A1I5W719</accession>
<proteinExistence type="predicted"/>
<dbReference type="RefSeq" id="WP_092018414.1">
    <property type="nucleotide sequence ID" value="NZ_FOXH01000011.1"/>
</dbReference>
<dbReference type="PROSITE" id="PS51000">
    <property type="entry name" value="HTH_DEOR_2"/>
    <property type="match status" value="1"/>
</dbReference>
<name>A0A1I5W719_9BACT</name>
<dbReference type="InterPro" id="IPR036390">
    <property type="entry name" value="WH_DNA-bd_sf"/>
</dbReference>
<dbReference type="SMART" id="SM01134">
    <property type="entry name" value="DeoRC"/>
    <property type="match status" value="1"/>
</dbReference>
<dbReference type="Pfam" id="PF00455">
    <property type="entry name" value="DeoRC"/>
    <property type="match status" value="1"/>
</dbReference>
<dbReference type="InterPro" id="IPR014036">
    <property type="entry name" value="DeoR-like_C"/>
</dbReference>
<feature type="domain" description="HTH deoR-type" evidence="5">
    <location>
        <begin position="3"/>
        <end position="58"/>
    </location>
</feature>
<dbReference type="Gene3D" id="3.40.50.1360">
    <property type="match status" value="1"/>
</dbReference>
<keyword evidence="4" id="KW-0804">Transcription</keyword>
<dbReference type="InterPro" id="IPR036388">
    <property type="entry name" value="WH-like_DNA-bd_sf"/>
</dbReference>
<sequence>MLKEERLQIILKMLETNQRVTSLELSQILNVSDDTIRRDLNELDQNGLLLKVHGGAIPKSSTPYKLKERVNFAHEEKVILAQKSLEFFKDGQVIILDNGSTNMEVAKVIPLDMKLTIFTNSIPVAQILSEHPSVELFLLGGKVFKDAQTTYGHDVIEVLGQIRADLCLLGICSIHPEIGLTIPDYEECQSKRKMVEVSQKVIALVTADKIGTAENFVVCKYKDLDIMLTDGALYETLPAEYRGKGVEIK</sequence>
<dbReference type="PROSITE" id="PS00894">
    <property type="entry name" value="HTH_DEOR_1"/>
    <property type="match status" value="1"/>
</dbReference>
<dbReference type="SUPFAM" id="SSF100950">
    <property type="entry name" value="NagB/RpiA/CoA transferase-like"/>
    <property type="match status" value="1"/>
</dbReference>
<keyword evidence="1" id="KW-0678">Repressor</keyword>
<evidence type="ECO:0000256" key="1">
    <source>
        <dbReference type="ARBA" id="ARBA00022491"/>
    </source>
</evidence>
<reference evidence="6 7" key="1">
    <citation type="submission" date="2016-10" db="EMBL/GenBank/DDBJ databases">
        <authorList>
            <person name="de Groot N.N."/>
        </authorList>
    </citation>
    <scope>NUCLEOTIDE SEQUENCE [LARGE SCALE GENOMIC DNA]</scope>
    <source>
        <strain evidence="7">E92,LMG 26720,CCM 7988</strain>
    </source>
</reference>
<dbReference type="PRINTS" id="PR00037">
    <property type="entry name" value="HTHLACR"/>
</dbReference>
<protein>
    <submittedName>
        <fullName evidence="6">DNA-binding transcriptional regulator of sugar metabolism, DeoR/GlpR family</fullName>
    </submittedName>
</protein>
<dbReference type="GO" id="GO:0003677">
    <property type="term" value="F:DNA binding"/>
    <property type="evidence" value="ECO:0007669"/>
    <property type="project" value="UniProtKB-KW"/>
</dbReference>
<dbReference type="OrthoDB" id="9797223at2"/>
<evidence type="ECO:0000256" key="2">
    <source>
        <dbReference type="ARBA" id="ARBA00023015"/>
    </source>
</evidence>
<dbReference type="InterPro" id="IPR018356">
    <property type="entry name" value="Tscrpt_reg_HTH_DeoR_CS"/>
</dbReference>
<dbReference type="SUPFAM" id="SSF46785">
    <property type="entry name" value="Winged helix' DNA-binding domain"/>
    <property type="match status" value="1"/>
</dbReference>
<dbReference type="PANTHER" id="PTHR30363">
    <property type="entry name" value="HTH-TYPE TRANSCRIPTIONAL REGULATOR SRLR-RELATED"/>
    <property type="match status" value="1"/>
</dbReference>
<dbReference type="PANTHER" id="PTHR30363:SF4">
    <property type="entry name" value="GLYCEROL-3-PHOSPHATE REGULON REPRESSOR"/>
    <property type="match status" value="1"/>
</dbReference>
<dbReference type="Gene3D" id="1.10.10.10">
    <property type="entry name" value="Winged helix-like DNA-binding domain superfamily/Winged helix DNA-binding domain"/>
    <property type="match status" value="1"/>
</dbReference>
<evidence type="ECO:0000256" key="4">
    <source>
        <dbReference type="ARBA" id="ARBA00023163"/>
    </source>
</evidence>
<evidence type="ECO:0000313" key="6">
    <source>
        <dbReference type="EMBL" id="SFQ15535.1"/>
    </source>
</evidence>
<evidence type="ECO:0000256" key="3">
    <source>
        <dbReference type="ARBA" id="ARBA00023125"/>
    </source>
</evidence>
<dbReference type="GO" id="GO:0003700">
    <property type="term" value="F:DNA-binding transcription factor activity"/>
    <property type="evidence" value="ECO:0007669"/>
    <property type="project" value="InterPro"/>
</dbReference>
<dbReference type="EMBL" id="FOXH01000011">
    <property type="protein sequence ID" value="SFQ15535.1"/>
    <property type="molecule type" value="Genomic_DNA"/>
</dbReference>
<dbReference type="InterPro" id="IPR001034">
    <property type="entry name" value="DeoR_HTH"/>
</dbReference>
<evidence type="ECO:0000313" key="7">
    <source>
        <dbReference type="Proteomes" id="UP000199306"/>
    </source>
</evidence>
<dbReference type="InterPro" id="IPR037171">
    <property type="entry name" value="NagB/RpiA_transferase-like"/>
</dbReference>
<dbReference type="SMART" id="SM00420">
    <property type="entry name" value="HTH_DEOR"/>
    <property type="match status" value="1"/>
</dbReference>
<dbReference type="AlphaFoldDB" id="A0A1I5W719"/>
<keyword evidence="3 6" id="KW-0238">DNA-binding</keyword>
<dbReference type="Pfam" id="PF08220">
    <property type="entry name" value="HTH_DeoR"/>
    <property type="match status" value="1"/>
</dbReference>
<dbReference type="InterPro" id="IPR050313">
    <property type="entry name" value="Carb_Metab_HTH_regulators"/>
</dbReference>
<organism evidence="6 7">
    <name type="scientific">Pseudarcicella hirudinis</name>
    <dbReference type="NCBI Taxonomy" id="1079859"/>
    <lineage>
        <taxon>Bacteria</taxon>
        <taxon>Pseudomonadati</taxon>
        <taxon>Bacteroidota</taxon>
        <taxon>Cytophagia</taxon>
        <taxon>Cytophagales</taxon>
        <taxon>Flectobacillaceae</taxon>
        <taxon>Pseudarcicella</taxon>
    </lineage>
</organism>
<evidence type="ECO:0000259" key="5">
    <source>
        <dbReference type="PROSITE" id="PS51000"/>
    </source>
</evidence>